<dbReference type="FunFam" id="3.30.40.10:FF:000365">
    <property type="entry name" value="Zinc finger family protein"/>
    <property type="match status" value="1"/>
</dbReference>
<evidence type="ECO:0000256" key="9">
    <source>
        <dbReference type="ARBA" id="ARBA00023136"/>
    </source>
</evidence>
<evidence type="ECO:0000256" key="7">
    <source>
        <dbReference type="ARBA" id="ARBA00022786"/>
    </source>
</evidence>
<dbReference type="Pfam" id="PF00097">
    <property type="entry name" value="zf-C3HC4"/>
    <property type="match status" value="1"/>
</dbReference>
<dbReference type="CDD" id="cd16534">
    <property type="entry name" value="RING-HC_RNF5-like"/>
    <property type="match status" value="1"/>
</dbReference>
<feature type="compositionally biased region" description="Basic and acidic residues" evidence="12">
    <location>
        <begin position="352"/>
        <end position="362"/>
    </location>
</feature>
<comment type="subcellular location">
    <subcellularLocation>
        <location evidence="2">Endomembrane system</location>
    </subcellularLocation>
    <subcellularLocation>
        <location evidence="11">Endoplasmic reticulum membrane</location>
        <topology evidence="11">Single-pass type IV membrane protein</topology>
    </subcellularLocation>
</comment>
<gene>
    <name evidence="14" type="ORF">J5N97_008255</name>
</gene>
<dbReference type="AlphaFoldDB" id="A0A9D5HVI1"/>
<dbReference type="Gene3D" id="3.30.40.10">
    <property type="entry name" value="Zinc/RING finger domain, C3HC4 (zinc finger)"/>
    <property type="match status" value="1"/>
</dbReference>
<comment type="catalytic activity">
    <reaction evidence="1 11">
        <text>S-ubiquitinyl-[E2 ubiquitin-conjugating enzyme]-L-cysteine + [acceptor protein]-L-lysine = [E2 ubiquitin-conjugating enzyme]-L-cysteine + N(6)-ubiquitinyl-[acceptor protein]-L-lysine.</text>
        <dbReference type="EC" id="2.3.2.27"/>
    </reaction>
</comment>
<evidence type="ECO:0000259" key="13">
    <source>
        <dbReference type="PROSITE" id="PS50089"/>
    </source>
</evidence>
<dbReference type="PROSITE" id="PS00518">
    <property type="entry name" value="ZF_RING_1"/>
    <property type="match status" value="1"/>
</dbReference>
<keyword evidence="5 11" id="KW-0479">Metal-binding</keyword>
<evidence type="ECO:0000256" key="8">
    <source>
        <dbReference type="ARBA" id="ARBA00022833"/>
    </source>
</evidence>
<evidence type="ECO:0000256" key="12">
    <source>
        <dbReference type="SAM" id="MobiDB-lite"/>
    </source>
</evidence>
<dbReference type="OrthoDB" id="6270329at2759"/>
<dbReference type="InterPro" id="IPR001841">
    <property type="entry name" value="Znf_RING"/>
</dbReference>
<evidence type="ECO:0000256" key="5">
    <source>
        <dbReference type="ARBA" id="ARBA00022723"/>
    </source>
</evidence>
<feature type="compositionally biased region" description="Polar residues" evidence="12">
    <location>
        <begin position="132"/>
        <end position="153"/>
    </location>
</feature>
<proteinExistence type="predicted"/>
<keyword evidence="6 10" id="KW-0863">Zinc-finger</keyword>
<evidence type="ECO:0000313" key="15">
    <source>
        <dbReference type="Proteomes" id="UP001085076"/>
    </source>
</evidence>
<dbReference type="GO" id="GO:0008270">
    <property type="term" value="F:zinc ion binding"/>
    <property type="evidence" value="ECO:0007669"/>
    <property type="project" value="UniProtKB-KW"/>
</dbReference>
<dbReference type="InterPro" id="IPR013083">
    <property type="entry name" value="Znf_RING/FYVE/PHD"/>
</dbReference>
<accession>A0A9D5HVI1</accession>
<feature type="compositionally biased region" description="Low complexity" evidence="12">
    <location>
        <begin position="45"/>
        <end position="56"/>
    </location>
</feature>
<protein>
    <recommendedName>
        <fullName evidence="11">E3 ubiquitin-protein ligase RMA</fullName>
        <ecNumber evidence="11">2.3.2.27</ecNumber>
    </recommendedName>
    <alternativeName>
        <fullName evidence="11">Protein RING membrane-anchor</fullName>
    </alternativeName>
    <alternativeName>
        <fullName evidence="11">RING-type E3 ubiquitin transferase RMA</fullName>
    </alternativeName>
</protein>
<dbReference type="GO" id="GO:0006511">
    <property type="term" value="P:ubiquitin-dependent protein catabolic process"/>
    <property type="evidence" value="ECO:0007669"/>
    <property type="project" value="UniProtKB-UniRule"/>
</dbReference>
<evidence type="ECO:0000313" key="14">
    <source>
        <dbReference type="EMBL" id="KAJ0989899.1"/>
    </source>
</evidence>
<dbReference type="Proteomes" id="UP001085076">
    <property type="component" value="Miscellaneous, Linkage group lg01"/>
</dbReference>
<dbReference type="InterPro" id="IPR017907">
    <property type="entry name" value="Znf_RING_CS"/>
</dbReference>
<keyword evidence="4 11" id="KW-0808">Transferase</keyword>
<feature type="region of interest" description="Disordered" evidence="12">
    <location>
        <begin position="91"/>
        <end position="167"/>
    </location>
</feature>
<feature type="domain" description="RING-type" evidence="13">
    <location>
        <begin position="290"/>
        <end position="331"/>
    </location>
</feature>
<evidence type="ECO:0000256" key="2">
    <source>
        <dbReference type="ARBA" id="ARBA00004308"/>
    </source>
</evidence>
<dbReference type="SMART" id="SM00184">
    <property type="entry name" value="RING"/>
    <property type="match status" value="1"/>
</dbReference>
<evidence type="ECO:0000256" key="3">
    <source>
        <dbReference type="ARBA" id="ARBA00004906"/>
    </source>
</evidence>
<comment type="function">
    <text evidence="11">E3 ubiquitin-protein ligase.</text>
</comment>
<organism evidence="14 15">
    <name type="scientific">Dioscorea zingiberensis</name>
    <dbReference type="NCBI Taxonomy" id="325984"/>
    <lineage>
        <taxon>Eukaryota</taxon>
        <taxon>Viridiplantae</taxon>
        <taxon>Streptophyta</taxon>
        <taxon>Embryophyta</taxon>
        <taxon>Tracheophyta</taxon>
        <taxon>Spermatophyta</taxon>
        <taxon>Magnoliopsida</taxon>
        <taxon>Liliopsida</taxon>
        <taxon>Dioscoreales</taxon>
        <taxon>Dioscoreaceae</taxon>
        <taxon>Dioscorea</taxon>
    </lineage>
</organism>
<keyword evidence="7 11" id="KW-0833">Ubl conjugation pathway</keyword>
<name>A0A9D5HVI1_9LILI</name>
<dbReference type="SUPFAM" id="SSF57850">
    <property type="entry name" value="RING/U-box"/>
    <property type="match status" value="1"/>
</dbReference>
<evidence type="ECO:0000256" key="10">
    <source>
        <dbReference type="PROSITE-ProRule" id="PRU00175"/>
    </source>
</evidence>
<evidence type="ECO:0000256" key="1">
    <source>
        <dbReference type="ARBA" id="ARBA00000900"/>
    </source>
</evidence>
<evidence type="ECO:0000256" key="4">
    <source>
        <dbReference type="ARBA" id="ARBA00022679"/>
    </source>
</evidence>
<dbReference type="PROSITE" id="PS50089">
    <property type="entry name" value="ZF_RING_2"/>
    <property type="match status" value="1"/>
</dbReference>
<keyword evidence="8 11" id="KW-0862">Zinc</keyword>
<dbReference type="InterPro" id="IPR018957">
    <property type="entry name" value="Znf_C3HC4_RING-type"/>
</dbReference>
<feature type="compositionally biased region" description="Low complexity" evidence="12">
    <location>
        <begin position="98"/>
        <end position="107"/>
    </location>
</feature>
<dbReference type="PANTHER" id="PTHR12313">
    <property type="entry name" value="E3 UBIQUITIN-PROTEIN LIGASE RNF5-RELATED"/>
    <property type="match status" value="1"/>
</dbReference>
<keyword evidence="15" id="KW-1185">Reference proteome</keyword>
<feature type="region of interest" description="Disordered" evidence="12">
    <location>
        <begin position="549"/>
        <end position="592"/>
    </location>
</feature>
<feature type="region of interest" description="Disordered" evidence="12">
    <location>
        <begin position="341"/>
        <end position="374"/>
    </location>
</feature>
<dbReference type="EMBL" id="JAGGNH010000001">
    <property type="protein sequence ID" value="KAJ0989899.1"/>
    <property type="molecule type" value="Genomic_DNA"/>
</dbReference>
<dbReference type="GO" id="GO:0061630">
    <property type="term" value="F:ubiquitin protein ligase activity"/>
    <property type="evidence" value="ECO:0007669"/>
    <property type="project" value="UniProtKB-UniRule"/>
</dbReference>
<comment type="pathway">
    <text evidence="3 11">Protein modification; protein ubiquitination.</text>
</comment>
<reference evidence="14" key="2">
    <citation type="journal article" date="2022" name="Hortic Res">
        <title>The genome of Dioscorea zingiberensis sheds light on the biosynthesis, origin and evolution of the medicinally important diosgenin saponins.</title>
        <authorList>
            <person name="Li Y."/>
            <person name="Tan C."/>
            <person name="Li Z."/>
            <person name="Guo J."/>
            <person name="Li S."/>
            <person name="Chen X."/>
            <person name="Wang C."/>
            <person name="Dai X."/>
            <person name="Yang H."/>
            <person name="Song W."/>
            <person name="Hou L."/>
            <person name="Xu J."/>
            <person name="Tong Z."/>
            <person name="Xu A."/>
            <person name="Yuan X."/>
            <person name="Wang W."/>
            <person name="Yang Q."/>
            <person name="Chen L."/>
            <person name="Sun Z."/>
            <person name="Wang K."/>
            <person name="Pan B."/>
            <person name="Chen J."/>
            <person name="Bao Y."/>
            <person name="Liu F."/>
            <person name="Qi X."/>
            <person name="Gang D.R."/>
            <person name="Wen J."/>
            <person name="Li J."/>
        </authorList>
    </citation>
    <scope>NUCLEOTIDE SEQUENCE</scope>
    <source>
        <strain evidence="14">Dzin_1.0</strain>
    </source>
</reference>
<feature type="region of interest" description="Disordered" evidence="12">
    <location>
        <begin position="43"/>
        <end position="67"/>
    </location>
</feature>
<sequence>MNDEGDEIMDLNLYLGLPRSPRPRVLDLGSDLALGSILLPSSPSAATANNAAAANAGDSHSLMDIGGSGDAELPVPYSPSNASYDAVQPISEHTPYTPSYEPIGPSYIPIPPIDEDEEPDPPYSPTDVRPLQFSQEEPNESMAQDGNSHTLYGSASPPGLVDESHVPYSPLSVPLPATPQANNVAVPLNGDEYLRRGDGSSSQRDSLQYPVLRFRRLIESQHRSQHRRRFRSSYVVGRERPDLSWYYPPTPEPPPQESLGKNKVVDEGMVADGSEEELEDKSKGSANFECNICLDLAKEPVVTSCGHLFCWPCLYQWLHIHSEHKECPVCKGEVTESNITPIYGRGNSEVSEEGKYGEDGQHGLKIPPRPHGNRLESFRQHLRPISRRLGEGSWRRLLDGRMPNSDRFESNGDPSMHDMFEIGQRRLLARLRLRSGMMQRHERNLDRRSNMGDNLLNRNITPDPQNNHSSLPAQDGVDLWQRFSLYDLGRVVERLASSTSRHGGPGLSVSPHNLEVPVAMPPTAAAAIAADQASASSTMAVIQGDVAVPDGAVEPNSAESSRSLRRRGRNNTSGSLDVDGGTLHARKRRRLN</sequence>
<keyword evidence="9" id="KW-0472">Membrane</keyword>
<keyword evidence="11" id="KW-0256">Endoplasmic reticulum</keyword>
<evidence type="ECO:0000256" key="11">
    <source>
        <dbReference type="RuleBase" id="RU369090"/>
    </source>
</evidence>
<dbReference type="InterPro" id="IPR045103">
    <property type="entry name" value="RNF5/RNF185-like"/>
</dbReference>
<comment type="domain">
    <text evidence="11">The RING-type zinc finger domain is responsible for E3 ligase activity.</text>
</comment>
<dbReference type="EC" id="2.3.2.27" evidence="11"/>
<dbReference type="GO" id="GO:0005789">
    <property type="term" value="C:endoplasmic reticulum membrane"/>
    <property type="evidence" value="ECO:0007669"/>
    <property type="project" value="UniProtKB-SubCell"/>
</dbReference>
<evidence type="ECO:0000256" key="6">
    <source>
        <dbReference type="ARBA" id="ARBA00022771"/>
    </source>
</evidence>
<reference evidence="14" key="1">
    <citation type="submission" date="2021-03" db="EMBL/GenBank/DDBJ databases">
        <authorList>
            <person name="Li Z."/>
            <person name="Yang C."/>
        </authorList>
    </citation>
    <scope>NUCLEOTIDE SEQUENCE</scope>
    <source>
        <strain evidence="14">Dzin_1.0</strain>
        <tissue evidence="14">Leaf</tissue>
    </source>
</reference>
<comment type="caution">
    <text evidence="14">The sequence shown here is derived from an EMBL/GenBank/DDBJ whole genome shotgun (WGS) entry which is preliminary data.</text>
</comment>